<dbReference type="InParanoid" id="E2AVN9"/>
<accession>E2AVN9</accession>
<reference evidence="1 2" key="1">
    <citation type="journal article" date="2010" name="Science">
        <title>Genomic comparison of the ants Camponotus floridanus and Harpegnathos saltator.</title>
        <authorList>
            <person name="Bonasio R."/>
            <person name="Zhang G."/>
            <person name="Ye C."/>
            <person name="Mutti N.S."/>
            <person name="Fang X."/>
            <person name="Qin N."/>
            <person name="Donahue G."/>
            <person name="Yang P."/>
            <person name="Li Q."/>
            <person name="Li C."/>
            <person name="Zhang P."/>
            <person name="Huang Z."/>
            <person name="Berger S.L."/>
            <person name="Reinberg D."/>
            <person name="Wang J."/>
            <person name="Liebig J."/>
        </authorList>
    </citation>
    <scope>NUCLEOTIDE SEQUENCE [LARGE SCALE GENOMIC DNA]</scope>
    <source>
        <strain evidence="2">C129</strain>
    </source>
</reference>
<dbReference type="EMBL" id="GL443152">
    <property type="protein sequence ID" value="EFN62500.1"/>
    <property type="molecule type" value="Genomic_DNA"/>
</dbReference>
<proteinExistence type="predicted"/>
<dbReference type="PANTHER" id="PTHR47148">
    <property type="entry name" value="CYTOCHROME C OXIDASE ASSEMBLY FACTOR 1 HOMOLOG"/>
    <property type="match status" value="1"/>
</dbReference>
<dbReference type="AlphaFoldDB" id="E2AVN9"/>
<dbReference type="GO" id="GO:0032981">
    <property type="term" value="P:mitochondrial respiratory chain complex I assembly"/>
    <property type="evidence" value="ECO:0007669"/>
    <property type="project" value="TreeGrafter"/>
</dbReference>
<evidence type="ECO:0000313" key="2">
    <source>
        <dbReference type="Proteomes" id="UP000000311"/>
    </source>
</evidence>
<dbReference type="GO" id="GO:0005743">
    <property type="term" value="C:mitochondrial inner membrane"/>
    <property type="evidence" value="ECO:0007669"/>
    <property type="project" value="TreeGrafter"/>
</dbReference>
<dbReference type="STRING" id="104421.E2AVN9"/>
<gene>
    <name evidence="1" type="ORF">EAG_05691</name>
</gene>
<organism evidence="2">
    <name type="scientific">Camponotus floridanus</name>
    <name type="common">Florida carpenter ant</name>
    <dbReference type="NCBI Taxonomy" id="104421"/>
    <lineage>
        <taxon>Eukaryota</taxon>
        <taxon>Metazoa</taxon>
        <taxon>Ecdysozoa</taxon>
        <taxon>Arthropoda</taxon>
        <taxon>Hexapoda</taxon>
        <taxon>Insecta</taxon>
        <taxon>Pterygota</taxon>
        <taxon>Neoptera</taxon>
        <taxon>Endopterygota</taxon>
        <taxon>Hymenoptera</taxon>
        <taxon>Apocrita</taxon>
        <taxon>Aculeata</taxon>
        <taxon>Formicoidea</taxon>
        <taxon>Formicidae</taxon>
        <taxon>Formicinae</taxon>
        <taxon>Camponotus</taxon>
    </lineage>
</organism>
<dbReference type="OMA" id="TYGDGHR"/>
<dbReference type="InterPro" id="IPR014807">
    <property type="entry name" value="Coa1"/>
</dbReference>
<dbReference type="FunCoup" id="E2AVN9">
    <property type="interactions" value="83"/>
</dbReference>
<evidence type="ECO:0000313" key="1">
    <source>
        <dbReference type="EMBL" id="EFN62500.1"/>
    </source>
</evidence>
<dbReference type="Proteomes" id="UP000000311">
    <property type="component" value="Unassembled WGS sequence"/>
</dbReference>
<dbReference type="PANTHER" id="PTHR47148:SF1">
    <property type="entry name" value="CYTOCHROME C OXIDASE ASSEMBLY FACTOR 1 HOMOLOG"/>
    <property type="match status" value="1"/>
</dbReference>
<name>E2AVN9_CAMFO</name>
<dbReference type="GO" id="GO:0033617">
    <property type="term" value="P:mitochondrial respiratory chain complex IV assembly"/>
    <property type="evidence" value="ECO:0007669"/>
    <property type="project" value="TreeGrafter"/>
</dbReference>
<keyword evidence="2" id="KW-1185">Reference proteome</keyword>
<dbReference type="Pfam" id="PF08695">
    <property type="entry name" value="Coa1"/>
    <property type="match status" value="1"/>
</dbReference>
<protein>
    <submittedName>
        <fullName evidence="1">Uncharacterized protein</fullName>
    </submittedName>
</protein>
<sequence>MLSPVYMSMVETIALTDMDWQLPIVSVEKQCPEEMISNGTLVKIASLGGFITASVGYAFHYRIQYDIRKSESHKDVMNIFHAHKKAISYLGEPVTSGRITYGNGQQILGQKTKYKWFEVPLKGSKTKAKLYYEILLEHKIEDKYEISKIEITFDNIPGKTFVIKDCEINE</sequence>